<sequence>MTEVSHKTRPVKIQKLINPKLFLPGIGNPGLHIKTTAMKVVEVVVCPGSSSSSSCQPMDVQCWTFVGSFTIHGPGPLASSGSQRLAWCHLST</sequence>
<dbReference type="Proteomes" id="UP000838756">
    <property type="component" value="Unassembled WGS sequence"/>
</dbReference>
<gene>
    <name evidence="1" type="primary">jg5207</name>
    <name evidence="1" type="ORF">PAEG_LOCUS7513</name>
</gene>
<dbReference type="EMBL" id="CAKXAJ010022113">
    <property type="protein sequence ID" value="CAH2226854.1"/>
    <property type="molecule type" value="Genomic_DNA"/>
</dbReference>
<accession>A0A8S4QY29</accession>
<proteinExistence type="predicted"/>
<protein>
    <submittedName>
        <fullName evidence="1">Jg5207 protein</fullName>
    </submittedName>
</protein>
<organism evidence="1 2">
    <name type="scientific">Pararge aegeria aegeria</name>
    <dbReference type="NCBI Taxonomy" id="348720"/>
    <lineage>
        <taxon>Eukaryota</taxon>
        <taxon>Metazoa</taxon>
        <taxon>Ecdysozoa</taxon>
        <taxon>Arthropoda</taxon>
        <taxon>Hexapoda</taxon>
        <taxon>Insecta</taxon>
        <taxon>Pterygota</taxon>
        <taxon>Neoptera</taxon>
        <taxon>Endopterygota</taxon>
        <taxon>Lepidoptera</taxon>
        <taxon>Glossata</taxon>
        <taxon>Ditrysia</taxon>
        <taxon>Papilionoidea</taxon>
        <taxon>Nymphalidae</taxon>
        <taxon>Satyrinae</taxon>
        <taxon>Satyrini</taxon>
        <taxon>Parargina</taxon>
        <taxon>Pararge</taxon>
    </lineage>
</organism>
<dbReference type="AlphaFoldDB" id="A0A8S4QY29"/>
<name>A0A8S4QY29_9NEOP</name>
<keyword evidence="2" id="KW-1185">Reference proteome</keyword>
<evidence type="ECO:0000313" key="1">
    <source>
        <dbReference type="EMBL" id="CAH2226854.1"/>
    </source>
</evidence>
<reference evidence="1" key="1">
    <citation type="submission" date="2022-03" db="EMBL/GenBank/DDBJ databases">
        <authorList>
            <person name="Lindestad O."/>
        </authorList>
    </citation>
    <scope>NUCLEOTIDE SEQUENCE</scope>
</reference>
<comment type="caution">
    <text evidence="1">The sequence shown here is derived from an EMBL/GenBank/DDBJ whole genome shotgun (WGS) entry which is preliminary data.</text>
</comment>
<evidence type="ECO:0000313" key="2">
    <source>
        <dbReference type="Proteomes" id="UP000838756"/>
    </source>
</evidence>